<dbReference type="EMBL" id="CAMXCT020004131">
    <property type="protein sequence ID" value="CAL1161190.1"/>
    <property type="molecule type" value="Genomic_DNA"/>
</dbReference>
<reference evidence="2" key="2">
    <citation type="submission" date="2024-04" db="EMBL/GenBank/DDBJ databases">
        <authorList>
            <person name="Chen Y."/>
            <person name="Shah S."/>
            <person name="Dougan E. K."/>
            <person name="Thang M."/>
            <person name="Chan C."/>
        </authorList>
    </citation>
    <scope>NUCLEOTIDE SEQUENCE [LARGE SCALE GENOMIC DNA]</scope>
</reference>
<keyword evidence="4" id="KW-1185">Reference proteome</keyword>
<dbReference type="EMBL" id="CAMXCT030004131">
    <property type="protein sequence ID" value="CAL4795127.1"/>
    <property type="molecule type" value="Genomic_DNA"/>
</dbReference>
<protein>
    <submittedName>
        <fullName evidence="3">Ultraviolet-B receptor UVR8</fullName>
    </submittedName>
</protein>
<comment type="caution">
    <text evidence="1">The sequence shown here is derived from an EMBL/GenBank/DDBJ whole genome shotgun (WGS) entry which is preliminary data.</text>
</comment>
<keyword evidence="3" id="KW-0675">Receptor</keyword>
<dbReference type="Proteomes" id="UP001152797">
    <property type="component" value="Unassembled WGS sequence"/>
</dbReference>
<feature type="non-terminal residue" evidence="1">
    <location>
        <position position="1468"/>
    </location>
</feature>
<sequence length="1468" mass="162349">MPMPFHKGQLRSGDKATNALRRALNVMVLTMNWLQLGSPARCPQDFRANAPLTEEQQGIVSRLVRLCTEWAASGPIAAAAMGRTAGKVESLEHNVALLTTVALQLIAQQGSSVFSSSVPRHRAGPASKASSLVSEVQTAKDIEAHRLQFSGCPAFDPVPLLDADAAAWYAEPLDYALAPEEILEPVPRVQVRGQHAEVLKLLHSLDETGRLALFTPAQVRMPLRAGLFCLMKNLEKDRLIMDARPANLAEEPLNAWTQSMGCATPLLDMVLPPDRVLLAAGEDLQDYYYFYKVSRNRAARNALAFSLTAAEAQRFKSFRYVEGEATHYIPALNTMAMGDLNSVEFGQQAHMKLALQSGIKLGDCITLRGRMPRQNWVVGIVIDDFIILEQVPRAKPASTVSSPLADRMVQLYKQVGLKPHDGKRFRGQVHAKFWGISLDGDTGIIRAQLERAVPVAVLTAQLARCGYADRKLLEVLTGAWVSILQMRRRCMCLLEEVFSEIQRFDYGVVFQLSAKAVDELWTMVVFAPLFCSDLRAEVLPELALVDASDKWEAEVASPVTHSLAGELARQRLTKASWSRLLSPLKALQKVHGILQPEAEVPAGELPARSHPLWRAAAKSKRFSLIGRRKIKRRTHINLSELSAALASEARRSRKHPNSRLLLGSDSQVVLGALVRGRASSASLNQKLRRHLPWLLAYNTYPAVNYVNTADNVADDPTRDRTCRDPQPAQRWFTAAEAGDFEELDKVLAEAQVDDKVIARLPAERELNVSPLDPLSRRAALRRDYAKRRTARTGGGDKADTTPVTGRVEPWLQAAPLSADCVALLRKLPASQFVLPPGQKLEELVLRQGHLDLFSGQRGAAKALAETTGHWVLTFDVAHHASENLLDPSVQDFLASLVEAAAFLSVGAGPVCASFSRAVRPPVRTKECPTGLADLTDNMREKVQVGNAMSQWLAAFIALVHAHGICWWVENPAGSYLWWQPEWVRLITTLGLRFFTTDYCRWGTPWRKRTRFLTNTSVAGETLLCQCERPHIQLVGYSKSRGCCLKAAEAYPTGLCRFLAKVVAEELKPTDRRQKFDVASCAKCCGRRIGEASHPGPRVRRVLPAVELDEVDTVTPATRLLQARALERYARWLSENLPADVLQHLWDSPLFQVSFLQSFGHWSFQRGEPMYLFRHLVVHYQKSSPAVRAQLAPAWDLLQRWEIVQPVQHRPPMPRQLLDAFLSLGLLWGWHRWVGVTALAFHGATRIGEPIKARRADLLLPADLCVDDDVCFLRVGAPKPGRRGRGRVQHARVSHASTVRLLVSVFGNLEPEAFLFSASPAAYRRRWDKIADPFSNFAVPADGAPQTPTDPFSNFAVPADGAPQTPTALNLPAAYIFFYELAAQATGRHAMPIQQRCEVPPLPVNYAWRAGLTESVAKSLQKCLKASGLCVVHGAGGMGKTVATCATIHHEESLSEMFPDGVAYVTVGQ</sequence>
<dbReference type="Gene3D" id="3.40.50.300">
    <property type="entry name" value="P-loop containing nucleotide triphosphate hydrolases"/>
    <property type="match status" value="1"/>
</dbReference>
<accession>A0A9P1DDY0</accession>
<gene>
    <name evidence="1" type="ORF">C1SCF055_LOCUS33341</name>
</gene>
<evidence type="ECO:0000313" key="1">
    <source>
        <dbReference type="EMBL" id="CAI4007815.1"/>
    </source>
</evidence>
<evidence type="ECO:0000313" key="4">
    <source>
        <dbReference type="Proteomes" id="UP001152797"/>
    </source>
</evidence>
<name>A0A9P1DDY0_9DINO</name>
<dbReference type="InterPro" id="IPR027417">
    <property type="entry name" value="P-loop_NTPase"/>
</dbReference>
<evidence type="ECO:0000313" key="2">
    <source>
        <dbReference type="EMBL" id="CAL1161190.1"/>
    </source>
</evidence>
<organism evidence="1">
    <name type="scientific">Cladocopium goreaui</name>
    <dbReference type="NCBI Taxonomy" id="2562237"/>
    <lineage>
        <taxon>Eukaryota</taxon>
        <taxon>Sar</taxon>
        <taxon>Alveolata</taxon>
        <taxon>Dinophyceae</taxon>
        <taxon>Suessiales</taxon>
        <taxon>Symbiodiniaceae</taxon>
        <taxon>Cladocopium</taxon>
    </lineage>
</organism>
<reference evidence="1" key="1">
    <citation type="submission" date="2022-10" db="EMBL/GenBank/DDBJ databases">
        <authorList>
            <person name="Chen Y."/>
            <person name="Dougan E. K."/>
            <person name="Chan C."/>
            <person name="Rhodes N."/>
            <person name="Thang M."/>
        </authorList>
    </citation>
    <scope>NUCLEOTIDE SEQUENCE</scope>
</reference>
<evidence type="ECO:0000313" key="3">
    <source>
        <dbReference type="EMBL" id="CAL4795127.1"/>
    </source>
</evidence>
<dbReference type="OrthoDB" id="434334at2759"/>
<proteinExistence type="predicted"/>
<dbReference type="EMBL" id="CAMXCT010004131">
    <property type="protein sequence ID" value="CAI4007815.1"/>
    <property type="molecule type" value="Genomic_DNA"/>
</dbReference>